<dbReference type="AlphaFoldDB" id="A0A1D1ULX7"/>
<sequence length="103" mass="11418">MANRSFSRFVSVHGISHGHYLGAWGSQKNLRGSAVQPGFAANKAEELKRHKYRELDGRYLFCPVAFETFGPFGNKASSLIQQIGKRIAEATGETGSLVFEFDH</sequence>
<evidence type="ECO:0000313" key="2">
    <source>
        <dbReference type="Proteomes" id="UP000186922"/>
    </source>
</evidence>
<reference evidence="1 2" key="1">
    <citation type="journal article" date="2016" name="Nat. Commun.">
        <title>Extremotolerant tardigrade genome and improved radiotolerance of human cultured cells by tardigrade-unique protein.</title>
        <authorList>
            <person name="Hashimoto T."/>
            <person name="Horikawa D.D."/>
            <person name="Saito Y."/>
            <person name="Kuwahara H."/>
            <person name="Kozuka-Hata H."/>
            <person name="Shin-I T."/>
            <person name="Minakuchi Y."/>
            <person name="Ohishi K."/>
            <person name="Motoyama A."/>
            <person name="Aizu T."/>
            <person name="Enomoto A."/>
            <person name="Kondo K."/>
            <person name="Tanaka S."/>
            <person name="Hara Y."/>
            <person name="Koshikawa S."/>
            <person name="Sagara H."/>
            <person name="Miura T."/>
            <person name="Yokobori S."/>
            <person name="Miyagawa K."/>
            <person name="Suzuki Y."/>
            <person name="Kubo T."/>
            <person name="Oyama M."/>
            <person name="Kohara Y."/>
            <person name="Fujiyama A."/>
            <person name="Arakawa K."/>
            <person name="Katayama T."/>
            <person name="Toyoda A."/>
            <person name="Kunieda T."/>
        </authorList>
    </citation>
    <scope>NUCLEOTIDE SEQUENCE [LARGE SCALE GENOMIC DNA]</scope>
    <source>
        <strain evidence="1 2">YOKOZUNA-1</strain>
    </source>
</reference>
<proteinExistence type="predicted"/>
<accession>A0A1D1ULX7</accession>
<dbReference type="Proteomes" id="UP000186922">
    <property type="component" value="Unassembled WGS sequence"/>
</dbReference>
<keyword evidence="2" id="KW-1185">Reference proteome</keyword>
<protein>
    <submittedName>
        <fullName evidence="1">Uncharacterized protein</fullName>
    </submittedName>
</protein>
<dbReference type="OrthoDB" id="2016582at2759"/>
<gene>
    <name evidence="1" type="primary">RvY_00051-1</name>
    <name evidence="1" type="synonym">RvY_00051.1</name>
    <name evidence="1" type="ORF">RvY_00051</name>
</gene>
<evidence type="ECO:0000313" key="1">
    <source>
        <dbReference type="EMBL" id="GAU87158.1"/>
    </source>
</evidence>
<comment type="caution">
    <text evidence="1">The sequence shown here is derived from an EMBL/GenBank/DDBJ whole genome shotgun (WGS) entry which is preliminary data.</text>
</comment>
<name>A0A1D1ULX7_RAMVA</name>
<organism evidence="1 2">
    <name type="scientific">Ramazzottius varieornatus</name>
    <name type="common">Water bear</name>
    <name type="synonym">Tardigrade</name>
    <dbReference type="NCBI Taxonomy" id="947166"/>
    <lineage>
        <taxon>Eukaryota</taxon>
        <taxon>Metazoa</taxon>
        <taxon>Ecdysozoa</taxon>
        <taxon>Tardigrada</taxon>
        <taxon>Eutardigrada</taxon>
        <taxon>Parachela</taxon>
        <taxon>Hypsibioidea</taxon>
        <taxon>Ramazzottiidae</taxon>
        <taxon>Ramazzottius</taxon>
    </lineage>
</organism>
<dbReference type="EMBL" id="BDGG01000001">
    <property type="protein sequence ID" value="GAU87158.1"/>
    <property type="molecule type" value="Genomic_DNA"/>
</dbReference>